<dbReference type="EMBL" id="OU895880">
    <property type="protein sequence ID" value="CAG9810023.1"/>
    <property type="molecule type" value="Genomic_DNA"/>
</dbReference>
<feature type="signal peptide" evidence="1">
    <location>
        <begin position="1"/>
        <end position="18"/>
    </location>
</feature>
<accession>A0A9N9S2E0</accession>
<proteinExistence type="predicted"/>
<gene>
    <name evidence="2" type="ORF">CHIRRI_LOCUS12840</name>
</gene>
<evidence type="ECO:0008006" key="4">
    <source>
        <dbReference type="Google" id="ProtNLM"/>
    </source>
</evidence>
<dbReference type="Proteomes" id="UP001153620">
    <property type="component" value="Chromosome 4"/>
</dbReference>
<dbReference type="InterPro" id="IPR010512">
    <property type="entry name" value="DUF1091"/>
</dbReference>
<sequence length="177" mass="20825">MNFLFLLLAAFVVFRNEYQTIHLKDFRCALNNEKLYENSSCYTKPGRDNSTMLSFKAWSKRGLNSLNIKAILKYKYETTYREILHSPRVDWCRFINANTVANRLFWIAMDFMKGDDKSMMHPCPYFDLVHEDVKVPMNRMIAIFPPGEYRLIIRIADSDNEEILMVNATYAVLPSKN</sequence>
<name>A0A9N9S2E0_9DIPT</name>
<protein>
    <recommendedName>
        <fullName evidence="4">MD-2-related lipid-recognition domain-containing protein</fullName>
    </recommendedName>
</protein>
<keyword evidence="3" id="KW-1185">Reference proteome</keyword>
<reference evidence="2" key="1">
    <citation type="submission" date="2022-01" db="EMBL/GenBank/DDBJ databases">
        <authorList>
            <person name="King R."/>
        </authorList>
    </citation>
    <scope>NUCLEOTIDE SEQUENCE</scope>
</reference>
<evidence type="ECO:0000313" key="3">
    <source>
        <dbReference type="Proteomes" id="UP001153620"/>
    </source>
</evidence>
<evidence type="ECO:0000256" key="1">
    <source>
        <dbReference type="SAM" id="SignalP"/>
    </source>
</evidence>
<feature type="chain" id="PRO_5040357034" description="MD-2-related lipid-recognition domain-containing protein" evidence="1">
    <location>
        <begin position="19"/>
        <end position="177"/>
    </location>
</feature>
<dbReference type="PANTHER" id="PTHR20898">
    <property type="entry name" value="DAEDALUS ON 3-RELATED-RELATED"/>
    <property type="match status" value="1"/>
</dbReference>
<keyword evidence="1" id="KW-0732">Signal</keyword>
<dbReference type="AlphaFoldDB" id="A0A9N9S2E0"/>
<evidence type="ECO:0000313" key="2">
    <source>
        <dbReference type="EMBL" id="CAG9810023.1"/>
    </source>
</evidence>
<dbReference type="OrthoDB" id="7859583at2759"/>
<dbReference type="Pfam" id="PF06477">
    <property type="entry name" value="DUF1091"/>
    <property type="match status" value="1"/>
</dbReference>
<reference evidence="2" key="2">
    <citation type="submission" date="2022-10" db="EMBL/GenBank/DDBJ databases">
        <authorList>
            <consortium name="ENA_rothamsted_submissions"/>
            <consortium name="culmorum"/>
            <person name="King R."/>
        </authorList>
    </citation>
    <scope>NUCLEOTIDE SEQUENCE</scope>
</reference>
<organism evidence="2 3">
    <name type="scientific">Chironomus riparius</name>
    <dbReference type="NCBI Taxonomy" id="315576"/>
    <lineage>
        <taxon>Eukaryota</taxon>
        <taxon>Metazoa</taxon>
        <taxon>Ecdysozoa</taxon>
        <taxon>Arthropoda</taxon>
        <taxon>Hexapoda</taxon>
        <taxon>Insecta</taxon>
        <taxon>Pterygota</taxon>
        <taxon>Neoptera</taxon>
        <taxon>Endopterygota</taxon>
        <taxon>Diptera</taxon>
        <taxon>Nematocera</taxon>
        <taxon>Chironomoidea</taxon>
        <taxon>Chironomidae</taxon>
        <taxon>Chironominae</taxon>
        <taxon>Chironomus</taxon>
    </lineage>
</organism>